<accession>A0A0B6ALE2</accession>
<dbReference type="CDD" id="cd16891">
    <property type="entry name" value="CwlT-like"/>
    <property type="match status" value="1"/>
</dbReference>
<sequence>MHVVLHLIPKKYLIGGALILLGLSGLLLMGTFVAITGGFESENEQGEVTEIEGGGIGVGTANVSPEVMRYQPLLEKYAQKHGLDKSYVPIMMALMMQESGGRGSDPMQSSESYCDGTVGCIKSPELSIDKGVLHFKSVLEKAKYDLKLCLQSYNFGGGFINFAMKHGGKYTPELAIEFSKIQYQKLKHTGNYHCVRPEMIPYGACYGDALYVSAVLKYYTGTIAADGKPTTPSGGGSGNKSGVKVIEAGETLIGKTRYVFGGGRSQSDINAGRFDCSSFVRWAFEQVGVNVGPLSGVTTDTLKTQGQAINPKDMKPGDVVFFDTYKIDGHVGIYVGDNKFLGCQGKTGVAIASMEKGTYFGDKFNGRVKRF</sequence>
<dbReference type="PANTHER" id="PTHR47053:SF1">
    <property type="entry name" value="MUREIN DD-ENDOPEPTIDASE MEPH-RELATED"/>
    <property type="match status" value="1"/>
</dbReference>
<name>A0A0B6ALE2_PRIM2</name>
<evidence type="ECO:0000256" key="1">
    <source>
        <dbReference type="ARBA" id="ARBA00007074"/>
    </source>
</evidence>
<dbReference type="EMBL" id="CP009921">
    <property type="protein sequence ID" value="AJI25700.1"/>
    <property type="molecule type" value="Genomic_DNA"/>
</dbReference>
<dbReference type="GeneID" id="93645781"/>
<evidence type="ECO:0000256" key="3">
    <source>
        <dbReference type="ARBA" id="ARBA00022801"/>
    </source>
</evidence>
<dbReference type="GO" id="GO:0008234">
    <property type="term" value="F:cysteine-type peptidase activity"/>
    <property type="evidence" value="ECO:0007669"/>
    <property type="project" value="UniProtKB-KW"/>
</dbReference>
<evidence type="ECO:0000256" key="4">
    <source>
        <dbReference type="ARBA" id="ARBA00022807"/>
    </source>
</evidence>
<dbReference type="Proteomes" id="UP000031829">
    <property type="component" value="Plasmid pBMV_2"/>
</dbReference>
<dbReference type="PANTHER" id="PTHR47053">
    <property type="entry name" value="MUREIN DD-ENDOPEPTIDASE MEPH-RELATED"/>
    <property type="match status" value="1"/>
</dbReference>
<organism evidence="5 6">
    <name type="scientific">Priestia megaterium (strain ATCC 14581 / DSM 32 / CCUG 1817 / JCM 2506 / NBRC 15308 / NCIMB 9376 / NCTC 10342 / NRRL B-14308 / VKM B-512 / Ford 19)</name>
    <name type="common">Bacillus megaterium</name>
    <dbReference type="NCBI Taxonomy" id="1348623"/>
    <lineage>
        <taxon>Bacteria</taxon>
        <taxon>Bacillati</taxon>
        <taxon>Bacillota</taxon>
        <taxon>Bacilli</taxon>
        <taxon>Bacillales</taxon>
        <taxon>Bacillaceae</taxon>
        <taxon>Priestia</taxon>
    </lineage>
</organism>
<keyword evidence="4" id="KW-0788">Thiol protease</keyword>
<dbReference type="Gene3D" id="3.90.1720.10">
    <property type="entry name" value="endopeptidase domain like (from Nostoc punctiforme)"/>
    <property type="match status" value="1"/>
</dbReference>
<keyword evidence="2" id="KW-0645">Protease</keyword>
<dbReference type="Pfam" id="PF00877">
    <property type="entry name" value="NLPC_P60"/>
    <property type="match status" value="1"/>
</dbReference>
<dbReference type="SUPFAM" id="SSF54001">
    <property type="entry name" value="Cysteine proteinases"/>
    <property type="match status" value="1"/>
</dbReference>
<dbReference type="AlphaFoldDB" id="A0A0B6ALE2"/>
<keyword evidence="3" id="KW-0378">Hydrolase</keyword>
<dbReference type="InterPro" id="IPR038765">
    <property type="entry name" value="Papain-like_cys_pep_sf"/>
</dbReference>
<dbReference type="Gene3D" id="1.10.530.10">
    <property type="match status" value="1"/>
</dbReference>
<dbReference type="InterPro" id="IPR047194">
    <property type="entry name" value="CwlT-like_lysozyme"/>
</dbReference>
<reference evidence="5 6" key="1">
    <citation type="journal article" date="2015" name="Genome Announc.">
        <title>Complete genome sequences for 35 biothreat assay-relevant bacillus species.</title>
        <authorList>
            <person name="Johnson S.L."/>
            <person name="Daligault H.E."/>
            <person name="Davenport K.W."/>
            <person name="Jaissle J."/>
            <person name="Frey K.G."/>
            <person name="Ladner J.T."/>
            <person name="Broomall S.M."/>
            <person name="Bishop-Lilly K.A."/>
            <person name="Bruce D.C."/>
            <person name="Gibbons H.S."/>
            <person name="Coyne S.R."/>
            <person name="Lo C.C."/>
            <person name="Meincke L."/>
            <person name="Munk A.C."/>
            <person name="Koroleva G.I."/>
            <person name="Rosenzweig C.N."/>
            <person name="Palacios G.F."/>
            <person name="Redden C.L."/>
            <person name="Minogue T.D."/>
            <person name="Chain P.S."/>
        </authorList>
    </citation>
    <scope>NUCLEOTIDE SEQUENCE [LARGE SCALE GENOMIC DNA]</scope>
    <source>
        <strain evidence="6">ATCC 14581 / DSM 32 / JCM 2506 / NBRC 15308 / NCIMB 9376 / NCTC 10342 / NRRL B-14308 / VKM B-512</strain>
        <plasmid evidence="5 6">pBMV_2</plasmid>
    </source>
</reference>
<dbReference type="InterPro" id="IPR000064">
    <property type="entry name" value="NLP_P60_dom"/>
</dbReference>
<dbReference type="InterPro" id="IPR051202">
    <property type="entry name" value="Peptidase_C40"/>
</dbReference>
<keyword evidence="5" id="KW-0614">Plasmid</keyword>
<dbReference type="PROSITE" id="PS51935">
    <property type="entry name" value="NLPC_P60"/>
    <property type="match status" value="1"/>
</dbReference>
<comment type="similarity">
    <text evidence="1">Belongs to the peptidase C40 family.</text>
</comment>
<dbReference type="GO" id="GO:0006508">
    <property type="term" value="P:proteolysis"/>
    <property type="evidence" value="ECO:0007669"/>
    <property type="project" value="UniProtKB-KW"/>
</dbReference>
<dbReference type="KEGG" id="bmeg:BG04_5743"/>
<geneLocation type="plasmid" evidence="5 6">
    <name>pBMV_2</name>
</geneLocation>
<dbReference type="Pfam" id="PF13702">
    <property type="entry name" value="Lysozyme_like"/>
    <property type="match status" value="1"/>
</dbReference>
<protein>
    <submittedName>
        <fullName evidence="5">Lysozyme-like family protein</fullName>
    </submittedName>
</protein>
<dbReference type="RefSeq" id="WP_034656066.1">
    <property type="nucleotide sequence ID" value="NZ_CP009921.1"/>
</dbReference>
<dbReference type="InterPro" id="IPR023346">
    <property type="entry name" value="Lysozyme-like_dom_sf"/>
</dbReference>
<dbReference type="HOGENOM" id="CLU_016043_12_0_9"/>
<dbReference type="SUPFAM" id="SSF53955">
    <property type="entry name" value="Lysozyme-like"/>
    <property type="match status" value="1"/>
</dbReference>
<evidence type="ECO:0000313" key="6">
    <source>
        <dbReference type="Proteomes" id="UP000031829"/>
    </source>
</evidence>
<evidence type="ECO:0000313" key="5">
    <source>
        <dbReference type="EMBL" id="AJI25700.1"/>
    </source>
</evidence>
<gene>
    <name evidence="5" type="ORF">BG04_5743</name>
</gene>
<evidence type="ECO:0000256" key="2">
    <source>
        <dbReference type="ARBA" id="ARBA00022670"/>
    </source>
</evidence>
<proteinExistence type="inferred from homology"/>